<protein>
    <submittedName>
        <fullName evidence="1">Uncharacterized protein</fullName>
    </submittedName>
</protein>
<evidence type="ECO:0000313" key="1">
    <source>
        <dbReference type="EMBL" id="GGG30870.1"/>
    </source>
</evidence>
<evidence type="ECO:0000313" key="2">
    <source>
        <dbReference type="Proteomes" id="UP000597507"/>
    </source>
</evidence>
<organism evidence="1 2">
    <name type="scientific">Caldovatus sediminis</name>
    <dbReference type="NCBI Taxonomy" id="2041189"/>
    <lineage>
        <taxon>Bacteria</taxon>
        <taxon>Pseudomonadati</taxon>
        <taxon>Pseudomonadota</taxon>
        <taxon>Alphaproteobacteria</taxon>
        <taxon>Acetobacterales</taxon>
        <taxon>Roseomonadaceae</taxon>
        <taxon>Caldovatus</taxon>
    </lineage>
</organism>
<reference evidence="1 2" key="1">
    <citation type="journal article" date="2014" name="Int. J. Syst. Evol. Microbiol.">
        <title>Complete genome sequence of Corynebacterium casei LMG S-19264T (=DSM 44701T), isolated from a smear-ripened cheese.</title>
        <authorList>
            <consortium name="US DOE Joint Genome Institute (JGI-PGF)"/>
            <person name="Walter F."/>
            <person name="Albersmeier A."/>
            <person name="Kalinowski J."/>
            <person name="Ruckert C."/>
        </authorList>
    </citation>
    <scope>NUCLEOTIDE SEQUENCE [LARGE SCALE GENOMIC DNA]</scope>
    <source>
        <strain evidence="1 2">CGMCC 1.16330</strain>
    </source>
</reference>
<dbReference type="EMBL" id="BMKS01000004">
    <property type="protein sequence ID" value="GGG30870.1"/>
    <property type="molecule type" value="Genomic_DNA"/>
</dbReference>
<name>A0A8J2ZAY5_9PROT</name>
<proteinExistence type="predicted"/>
<gene>
    <name evidence="1" type="ORF">GCM10010964_18490</name>
</gene>
<comment type="caution">
    <text evidence="1">The sequence shown here is derived from an EMBL/GenBank/DDBJ whole genome shotgun (WGS) entry which is preliminary data.</text>
</comment>
<dbReference type="Proteomes" id="UP000597507">
    <property type="component" value="Unassembled WGS sequence"/>
</dbReference>
<dbReference type="AlphaFoldDB" id="A0A8J2ZAY5"/>
<sequence>MVLAPPAELLRCRPRPLPPAEMRSDADLAAWILDLDEAGEDCRARLGRARAWVEAQRGAAPP</sequence>
<keyword evidence="2" id="KW-1185">Reference proteome</keyword>
<accession>A0A8J2ZAY5</accession>